<comment type="caution">
    <text evidence="2">The sequence shown here is derived from an EMBL/GenBank/DDBJ whole genome shotgun (WGS) entry which is preliminary data.</text>
</comment>
<keyword evidence="1" id="KW-0812">Transmembrane</keyword>
<organism evidence="2 3">
    <name type="scientific">Henosepilachna vigintioctopunctata</name>
    <dbReference type="NCBI Taxonomy" id="420089"/>
    <lineage>
        <taxon>Eukaryota</taxon>
        <taxon>Metazoa</taxon>
        <taxon>Ecdysozoa</taxon>
        <taxon>Arthropoda</taxon>
        <taxon>Hexapoda</taxon>
        <taxon>Insecta</taxon>
        <taxon>Pterygota</taxon>
        <taxon>Neoptera</taxon>
        <taxon>Endopterygota</taxon>
        <taxon>Coleoptera</taxon>
        <taxon>Polyphaga</taxon>
        <taxon>Cucujiformia</taxon>
        <taxon>Coccinelloidea</taxon>
        <taxon>Coccinellidae</taxon>
        <taxon>Epilachninae</taxon>
        <taxon>Epilachnini</taxon>
        <taxon>Henosepilachna</taxon>
    </lineage>
</organism>
<evidence type="ECO:0000313" key="2">
    <source>
        <dbReference type="EMBL" id="KAK9890248.1"/>
    </source>
</evidence>
<sequence length="126" mass="14025">EHQELLVLYLIISIASGIVICLTILVGRLLIQRKRAHNDAKSQTTNVSDNTLPNGFTDDISEVDADIDLTTPLPVPTAPLHPVPIELFTEVVHYPHVHSHHTFLRNEAVDPPRNISGTSNTHFYYG</sequence>
<dbReference type="AlphaFoldDB" id="A0AAW1V9Z8"/>
<proteinExistence type="predicted"/>
<keyword evidence="1" id="KW-0472">Membrane</keyword>
<gene>
    <name evidence="2" type="ORF">WA026_010360</name>
</gene>
<accession>A0AAW1V9Z8</accession>
<reference evidence="2 3" key="1">
    <citation type="submission" date="2023-03" db="EMBL/GenBank/DDBJ databases">
        <title>Genome insight into feeding habits of ladybird beetles.</title>
        <authorList>
            <person name="Li H.-S."/>
            <person name="Huang Y.-H."/>
            <person name="Pang H."/>
        </authorList>
    </citation>
    <scope>NUCLEOTIDE SEQUENCE [LARGE SCALE GENOMIC DNA]</scope>
    <source>
        <strain evidence="2">SYSU_2023b</strain>
        <tissue evidence="2">Whole body</tissue>
    </source>
</reference>
<feature type="transmembrane region" description="Helical" evidence="1">
    <location>
        <begin position="6"/>
        <end position="31"/>
    </location>
</feature>
<protein>
    <submittedName>
        <fullName evidence="2">Uncharacterized protein</fullName>
    </submittedName>
</protein>
<dbReference type="EMBL" id="JARQZJ010000125">
    <property type="protein sequence ID" value="KAK9890248.1"/>
    <property type="molecule type" value="Genomic_DNA"/>
</dbReference>
<name>A0AAW1V9Z8_9CUCU</name>
<feature type="non-terminal residue" evidence="2">
    <location>
        <position position="1"/>
    </location>
</feature>
<keyword evidence="1" id="KW-1133">Transmembrane helix</keyword>
<keyword evidence="3" id="KW-1185">Reference proteome</keyword>
<evidence type="ECO:0000313" key="3">
    <source>
        <dbReference type="Proteomes" id="UP001431783"/>
    </source>
</evidence>
<dbReference type="Proteomes" id="UP001431783">
    <property type="component" value="Unassembled WGS sequence"/>
</dbReference>
<evidence type="ECO:0000256" key="1">
    <source>
        <dbReference type="SAM" id="Phobius"/>
    </source>
</evidence>